<keyword evidence="1" id="KW-0805">Transcription regulation</keyword>
<dbReference type="PANTHER" id="PTHR43537:SF53">
    <property type="entry name" value="HTH-TYPE TRANSCRIPTIONAL REPRESSOR NANR"/>
    <property type="match status" value="1"/>
</dbReference>
<dbReference type="EMBL" id="CP139965">
    <property type="protein sequence ID" value="WQD79440.1"/>
    <property type="molecule type" value="Genomic_DNA"/>
</dbReference>
<dbReference type="PANTHER" id="PTHR43537">
    <property type="entry name" value="TRANSCRIPTIONAL REGULATOR, GNTR FAMILY"/>
    <property type="match status" value="1"/>
</dbReference>
<evidence type="ECO:0000259" key="5">
    <source>
        <dbReference type="PROSITE" id="PS50949"/>
    </source>
</evidence>
<dbReference type="InterPro" id="IPR036390">
    <property type="entry name" value="WH_DNA-bd_sf"/>
</dbReference>
<evidence type="ECO:0000256" key="2">
    <source>
        <dbReference type="ARBA" id="ARBA00023125"/>
    </source>
</evidence>
<protein>
    <submittedName>
        <fullName evidence="6">GntR family transcriptional regulator</fullName>
    </submittedName>
</protein>
<name>A0ABZ0WPV2_9BURK</name>
<evidence type="ECO:0000256" key="4">
    <source>
        <dbReference type="SAM" id="MobiDB-lite"/>
    </source>
</evidence>
<dbReference type="InterPro" id="IPR000524">
    <property type="entry name" value="Tscrpt_reg_HTH_GntR"/>
</dbReference>
<reference evidence="6 7" key="1">
    <citation type="submission" date="2023-12" db="EMBL/GenBank/DDBJ databases">
        <title>Genome sequencing and assembly of bacterial species from a model synthetic community.</title>
        <authorList>
            <person name="Hogle S.L."/>
        </authorList>
    </citation>
    <scope>NUCLEOTIDE SEQUENCE [LARGE SCALE GENOMIC DNA]</scope>
    <source>
        <strain evidence="6 7">HAMBI 2494</strain>
    </source>
</reference>
<organism evidence="6 7">
    <name type="scientific">Paraburkholderia kururiensis</name>
    <dbReference type="NCBI Taxonomy" id="984307"/>
    <lineage>
        <taxon>Bacteria</taxon>
        <taxon>Pseudomonadati</taxon>
        <taxon>Pseudomonadota</taxon>
        <taxon>Betaproteobacteria</taxon>
        <taxon>Burkholderiales</taxon>
        <taxon>Burkholderiaceae</taxon>
        <taxon>Paraburkholderia</taxon>
    </lineage>
</organism>
<proteinExistence type="predicted"/>
<dbReference type="Proteomes" id="UP001325479">
    <property type="component" value="Chromosome"/>
</dbReference>
<dbReference type="Pfam" id="PF00392">
    <property type="entry name" value="GntR"/>
    <property type="match status" value="1"/>
</dbReference>
<sequence>MTETNTNGTGNLKPDAIAAHIRTAILEHRLSPGTKLTEAQLCDIFGVKRGPIRLALAQLASERLVDLEPNRGAYVASPSLKEVHEVFEMRRIIEQAVIERVAGERGTPRHLKTIKSLIGQERKAFESRDFAQWIRLSGQFHTELATLTGNEVLCDCLNGLVARSTLISALYESLGRSPCSFDDHAAIVAALEAGHAAEAADLMSRHLRSVEVKMLDRPSHGNVDLRDVLGPIQTQSRDASAPADKS</sequence>
<evidence type="ECO:0000313" key="7">
    <source>
        <dbReference type="Proteomes" id="UP001325479"/>
    </source>
</evidence>
<dbReference type="SMART" id="SM00345">
    <property type="entry name" value="HTH_GNTR"/>
    <property type="match status" value="1"/>
</dbReference>
<dbReference type="Gene3D" id="1.20.120.530">
    <property type="entry name" value="GntR ligand-binding domain-like"/>
    <property type="match status" value="1"/>
</dbReference>
<gene>
    <name evidence="6" type="ORF">U0042_07025</name>
</gene>
<evidence type="ECO:0000256" key="1">
    <source>
        <dbReference type="ARBA" id="ARBA00023015"/>
    </source>
</evidence>
<dbReference type="Pfam" id="PF07729">
    <property type="entry name" value="FCD"/>
    <property type="match status" value="1"/>
</dbReference>
<dbReference type="InterPro" id="IPR011711">
    <property type="entry name" value="GntR_C"/>
</dbReference>
<evidence type="ECO:0000256" key="3">
    <source>
        <dbReference type="ARBA" id="ARBA00023163"/>
    </source>
</evidence>
<feature type="region of interest" description="Disordered" evidence="4">
    <location>
        <begin position="224"/>
        <end position="246"/>
    </location>
</feature>
<feature type="domain" description="HTH gntR-type" evidence="5">
    <location>
        <begin position="11"/>
        <end position="78"/>
    </location>
</feature>
<keyword evidence="7" id="KW-1185">Reference proteome</keyword>
<dbReference type="RefSeq" id="WP_114811978.1">
    <property type="nucleotide sequence ID" value="NZ_CP139965.1"/>
</dbReference>
<accession>A0ABZ0WPV2</accession>
<dbReference type="SUPFAM" id="SSF48008">
    <property type="entry name" value="GntR ligand-binding domain-like"/>
    <property type="match status" value="1"/>
</dbReference>
<dbReference type="InterPro" id="IPR008920">
    <property type="entry name" value="TF_FadR/GntR_C"/>
</dbReference>
<dbReference type="PROSITE" id="PS50949">
    <property type="entry name" value="HTH_GNTR"/>
    <property type="match status" value="1"/>
</dbReference>
<dbReference type="SUPFAM" id="SSF46785">
    <property type="entry name" value="Winged helix' DNA-binding domain"/>
    <property type="match status" value="1"/>
</dbReference>
<keyword evidence="2" id="KW-0238">DNA-binding</keyword>
<dbReference type="Gene3D" id="1.10.10.10">
    <property type="entry name" value="Winged helix-like DNA-binding domain superfamily/Winged helix DNA-binding domain"/>
    <property type="match status" value="1"/>
</dbReference>
<dbReference type="CDD" id="cd07377">
    <property type="entry name" value="WHTH_GntR"/>
    <property type="match status" value="1"/>
</dbReference>
<evidence type="ECO:0000313" key="6">
    <source>
        <dbReference type="EMBL" id="WQD79440.1"/>
    </source>
</evidence>
<dbReference type="InterPro" id="IPR036388">
    <property type="entry name" value="WH-like_DNA-bd_sf"/>
</dbReference>
<dbReference type="SMART" id="SM00895">
    <property type="entry name" value="FCD"/>
    <property type="match status" value="1"/>
</dbReference>
<keyword evidence="3" id="KW-0804">Transcription</keyword>